<dbReference type="EMBL" id="CP072842">
    <property type="protein sequence ID" value="QTV06152.1"/>
    <property type="molecule type" value="Genomic_DNA"/>
</dbReference>
<evidence type="ECO:0000313" key="1">
    <source>
        <dbReference type="EMBL" id="QTV06152.1"/>
    </source>
</evidence>
<dbReference type="SUPFAM" id="SSF53756">
    <property type="entry name" value="UDP-Glycosyltransferase/glycogen phosphorylase"/>
    <property type="match status" value="1"/>
</dbReference>
<organism evidence="1 2">
    <name type="scientific">Faecalibacter bovis</name>
    <dbReference type="NCBI Taxonomy" id="2898187"/>
    <lineage>
        <taxon>Bacteria</taxon>
        <taxon>Pseudomonadati</taxon>
        <taxon>Bacteroidota</taxon>
        <taxon>Flavobacteriia</taxon>
        <taxon>Flavobacteriales</taxon>
        <taxon>Weeksellaceae</taxon>
        <taxon>Faecalibacter</taxon>
    </lineage>
</organism>
<evidence type="ECO:0000313" key="2">
    <source>
        <dbReference type="Proteomes" id="UP000672011"/>
    </source>
</evidence>
<reference evidence="2" key="2">
    <citation type="submission" date="2021-04" db="EMBL/GenBank/DDBJ databases">
        <title>Taxonomy of Flavobacteriaceae bacterium ZY171143.</title>
        <authorList>
            <person name="Li F."/>
        </authorList>
    </citation>
    <scope>NUCLEOTIDE SEQUENCE [LARGE SCALE GENOMIC DNA]</scope>
    <source>
        <strain evidence="2">ZY171143</strain>
    </source>
</reference>
<sequence length="399" mass="47300">MQNKILIICFDTPYPTNYGGVIDIVRKFEYFKSKNIKIDLVCTCFDEERKQFFEDFIKQNETIIDNYHIELIKVSPLKALKLFKVQPFSVEVRTIDFSKIDFIQTANYKVVLVEHMKTTKSIKKLISIFDKRNSHPEFWLRLHNDEMAYYKNMYKASKGLKTIFFLTESWKYKFYESRILNSNLFKGFLYISEKDKLNFQSITHVDTNHRFLPIYQTASDSVQISEKPIDFFYIGNLDLDDNLKALKKINSFLEEHNLWIFKIIIAGKCSSIKRENSVKNSFYNSDKITFRFNISPIELQKLYQNAKFFLNFSENESGVKTKLIEALENKIPVISDFEGADGSGYENEILKADEIETKYLFDLLNSNNSYSIYLNKFTDRIKNKEKLVVNYYDDWLKFN</sequence>
<dbReference type="Proteomes" id="UP000672011">
    <property type="component" value="Chromosome"/>
</dbReference>
<protein>
    <recommendedName>
        <fullName evidence="3">Glycosyltransferase</fullName>
    </recommendedName>
</protein>
<dbReference type="RefSeq" id="WP_230476793.1">
    <property type="nucleotide sequence ID" value="NZ_CP072842.1"/>
</dbReference>
<dbReference type="Gene3D" id="3.40.50.2000">
    <property type="entry name" value="Glycogen Phosphorylase B"/>
    <property type="match status" value="1"/>
</dbReference>
<evidence type="ECO:0008006" key="3">
    <source>
        <dbReference type="Google" id="ProtNLM"/>
    </source>
</evidence>
<name>A0ABX7XEE4_9FLAO</name>
<keyword evidence="2" id="KW-1185">Reference proteome</keyword>
<gene>
    <name evidence="1" type="ORF">J9309_02075</name>
</gene>
<proteinExistence type="predicted"/>
<accession>A0ABX7XEE4</accession>
<reference evidence="1 2" key="1">
    <citation type="journal article" date="2021" name="Int. J. Syst. Evol. Microbiol.">
        <title>Faecalibacter bovis sp. nov., isolated from cow faeces.</title>
        <authorList>
            <person name="Li F."/>
            <person name="Zhao W."/>
            <person name="Hong Q."/>
            <person name="Shao Q."/>
            <person name="Song J."/>
            <person name="Yang S."/>
        </authorList>
    </citation>
    <scope>NUCLEOTIDE SEQUENCE [LARGE SCALE GENOMIC DNA]</scope>
    <source>
        <strain evidence="1 2">ZY171143</strain>
    </source>
</reference>